<name>W9EDL5_9THEO</name>
<protein>
    <recommendedName>
        <fullName evidence="4">Type II secretion system F domain-containing protein</fullName>
    </recommendedName>
</protein>
<dbReference type="Proteomes" id="UP000019481">
    <property type="component" value="Unassembled WGS sequence"/>
</dbReference>
<accession>W9EDL5</accession>
<feature type="transmembrane region" description="Helical" evidence="1">
    <location>
        <begin position="79"/>
        <end position="101"/>
    </location>
</feature>
<evidence type="ECO:0000256" key="1">
    <source>
        <dbReference type="SAM" id="Phobius"/>
    </source>
</evidence>
<keyword evidence="1" id="KW-1133">Transmembrane helix</keyword>
<evidence type="ECO:0000313" key="2">
    <source>
        <dbReference type="EMBL" id="ETO39085.1"/>
    </source>
</evidence>
<gene>
    <name evidence="2" type="ORF">V518_0673</name>
</gene>
<feature type="transmembrane region" description="Helical" evidence="1">
    <location>
        <begin position="275"/>
        <end position="300"/>
    </location>
</feature>
<dbReference type="EMBL" id="AYSN01000017">
    <property type="protein sequence ID" value="ETO39085.1"/>
    <property type="molecule type" value="Genomic_DNA"/>
</dbReference>
<comment type="caution">
    <text evidence="2">The sequence shown here is derived from an EMBL/GenBank/DDBJ whole genome shotgun (WGS) entry which is preliminary data.</text>
</comment>
<evidence type="ECO:0008006" key="4">
    <source>
        <dbReference type="Google" id="ProtNLM"/>
    </source>
</evidence>
<reference evidence="2 3" key="1">
    <citation type="journal article" date="2014" name="Genome Announc.">
        <title>Draft Genome Sequence of an Anaerobic, Thermophilic Bacterium, Thermoanaerobacterium aotearoense SCUT27, Isolated from a Hot Spring in China.</title>
        <authorList>
            <person name="Ai H."/>
            <person name="Zhang J."/>
            <person name="Yang M."/>
            <person name="Yu P."/>
            <person name="Li S."/>
            <person name="Zhu M."/>
            <person name="Dong H."/>
            <person name="Wang S."/>
            <person name="Wang J."/>
        </authorList>
    </citation>
    <scope>NUCLEOTIDE SEQUENCE [LARGE SCALE GENOMIC DNA]</scope>
    <source>
        <strain evidence="2 3">SCUT27</strain>
    </source>
</reference>
<dbReference type="PATRIC" id="fig|1421016.3.peg.685"/>
<sequence>MSGLFFIIGGTLIFIYSLLPPPNTLKRKKSNYNKSFWGLMEQLGDVFPFKYLQLKEGGDDYKEIVKLLEDNSLNISVKAYITFMYVFGMFTLLLSLFFLLLSNNSGGSLDITTLRTINPNGIVSFNNSNSGQPDTMKYIYTLAFGFSGILMPRYFVRYYGRYINNKIEDELQIIEIYTLILVQAQKPAKDIIYELTKLTKYTKDAFIRAANEYSTNPESTFTNLRNRINNEQFKMFITMFQESLVSNNYLVKHIERHLETLRNNKYGKGRRRTGILSNVTMLFIIFPLIALAIFGIWPWLVFAMSNLE</sequence>
<evidence type="ECO:0000313" key="3">
    <source>
        <dbReference type="Proteomes" id="UP000019481"/>
    </source>
</evidence>
<keyword evidence="1" id="KW-0472">Membrane</keyword>
<feature type="transmembrane region" description="Helical" evidence="1">
    <location>
        <begin position="138"/>
        <end position="156"/>
    </location>
</feature>
<keyword evidence="3" id="KW-1185">Reference proteome</keyword>
<dbReference type="AlphaFoldDB" id="W9EDL5"/>
<organism evidence="2 3">
    <name type="scientific">Thermoanaerobacterium aotearoense SCUT27</name>
    <dbReference type="NCBI Taxonomy" id="1421016"/>
    <lineage>
        <taxon>Bacteria</taxon>
        <taxon>Bacillati</taxon>
        <taxon>Bacillota</taxon>
        <taxon>Clostridia</taxon>
        <taxon>Thermoanaerobacterales</taxon>
        <taxon>Thermoanaerobacteraceae</taxon>
        <taxon>Thermoanaerobacterium</taxon>
    </lineage>
</organism>
<keyword evidence="1" id="KW-0812">Transmembrane</keyword>
<proteinExistence type="predicted"/>
<feature type="transmembrane region" description="Helical" evidence="1">
    <location>
        <begin position="6"/>
        <end position="25"/>
    </location>
</feature>